<evidence type="ECO:0008006" key="11">
    <source>
        <dbReference type="Google" id="ProtNLM"/>
    </source>
</evidence>
<dbReference type="Proteomes" id="UP000688137">
    <property type="component" value="Unassembled WGS sequence"/>
</dbReference>
<dbReference type="SMART" id="SM00054">
    <property type="entry name" value="EFh"/>
    <property type="match status" value="6"/>
</dbReference>
<dbReference type="EMBL" id="CAJJDM010000080">
    <property type="protein sequence ID" value="CAD8086841.1"/>
    <property type="molecule type" value="Genomic_DNA"/>
</dbReference>
<evidence type="ECO:0000256" key="6">
    <source>
        <dbReference type="PROSITE-ProRule" id="PRU10141"/>
    </source>
</evidence>
<dbReference type="AlphaFoldDB" id="A0A8S1N9Z3"/>
<dbReference type="InterPro" id="IPR002048">
    <property type="entry name" value="EF_hand_dom"/>
</dbReference>
<comment type="caution">
    <text evidence="9">The sequence shown here is derived from an EMBL/GenBank/DDBJ whole genome shotgun (WGS) entry which is preliminary data.</text>
</comment>
<dbReference type="Pfam" id="PF00069">
    <property type="entry name" value="Pkinase"/>
    <property type="match status" value="1"/>
</dbReference>
<dbReference type="InterPro" id="IPR000719">
    <property type="entry name" value="Prot_kinase_dom"/>
</dbReference>
<feature type="binding site" evidence="6">
    <location>
        <position position="39"/>
    </location>
    <ligand>
        <name>ATP</name>
        <dbReference type="ChEBI" id="CHEBI:30616"/>
    </ligand>
</feature>
<feature type="domain" description="EF-hand" evidence="8">
    <location>
        <begin position="296"/>
        <end position="331"/>
    </location>
</feature>
<dbReference type="PROSITE" id="PS50011">
    <property type="entry name" value="PROTEIN_KINASE_DOM"/>
    <property type="match status" value="1"/>
</dbReference>
<dbReference type="PROSITE" id="PS00018">
    <property type="entry name" value="EF_HAND_1"/>
    <property type="match status" value="5"/>
</dbReference>
<dbReference type="GO" id="GO:0016020">
    <property type="term" value="C:membrane"/>
    <property type="evidence" value="ECO:0007669"/>
    <property type="project" value="TreeGrafter"/>
</dbReference>
<keyword evidence="1" id="KW-0808">Transferase</keyword>
<evidence type="ECO:0000313" key="10">
    <source>
        <dbReference type="Proteomes" id="UP000688137"/>
    </source>
</evidence>
<protein>
    <recommendedName>
        <fullName evidence="11">Calcium-dependent protein kinase</fullName>
    </recommendedName>
</protein>
<feature type="domain" description="Protein kinase" evidence="7">
    <location>
        <begin position="10"/>
        <end position="265"/>
    </location>
</feature>
<evidence type="ECO:0000259" key="7">
    <source>
        <dbReference type="PROSITE" id="PS50011"/>
    </source>
</evidence>
<dbReference type="InterPro" id="IPR045269">
    <property type="entry name" value="Atg1-like"/>
</dbReference>
<evidence type="ECO:0000256" key="2">
    <source>
        <dbReference type="ARBA" id="ARBA00022741"/>
    </source>
</evidence>
<feature type="domain" description="EF-hand" evidence="8">
    <location>
        <begin position="481"/>
        <end position="516"/>
    </location>
</feature>
<dbReference type="PANTHER" id="PTHR24348">
    <property type="entry name" value="SERINE/THREONINE-PROTEIN KINASE UNC-51-RELATED"/>
    <property type="match status" value="1"/>
</dbReference>
<dbReference type="PROSITE" id="PS00107">
    <property type="entry name" value="PROTEIN_KINASE_ATP"/>
    <property type="match status" value="1"/>
</dbReference>
<reference evidence="9" key="1">
    <citation type="submission" date="2021-01" db="EMBL/GenBank/DDBJ databases">
        <authorList>
            <consortium name="Genoscope - CEA"/>
            <person name="William W."/>
        </authorList>
    </citation>
    <scope>NUCLEOTIDE SEQUENCE</scope>
</reference>
<dbReference type="GO" id="GO:0005829">
    <property type="term" value="C:cytosol"/>
    <property type="evidence" value="ECO:0007669"/>
    <property type="project" value="TreeGrafter"/>
</dbReference>
<dbReference type="GO" id="GO:0004674">
    <property type="term" value="F:protein serine/threonine kinase activity"/>
    <property type="evidence" value="ECO:0007669"/>
    <property type="project" value="InterPro"/>
</dbReference>
<dbReference type="OMA" id="MAYEMLY"/>
<proteinExistence type="inferred from homology"/>
<dbReference type="FunFam" id="1.10.238.10:FF:000619">
    <property type="entry name" value="Uncharacterized protein"/>
    <property type="match status" value="1"/>
</dbReference>
<feature type="domain" description="EF-hand" evidence="8">
    <location>
        <begin position="517"/>
        <end position="547"/>
    </location>
</feature>
<feature type="domain" description="EF-hand" evidence="8">
    <location>
        <begin position="386"/>
        <end position="421"/>
    </location>
</feature>
<dbReference type="PANTHER" id="PTHR24348:SF22">
    <property type="entry name" value="NON-SPECIFIC SERINE_THREONINE PROTEIN KINASE"/>
    <property type="match status" value="1"/>
</dbReference>
<feature type="domain" description="EF-hand" evidence="8">
    <location>
        <begin position="332"/>
        <end position="367"/>
    </location>
</feature>
<dbReference type="GO" id="GO:0010506">
    <property type="term" value="P:regulation of autophagy"/>
    <property type="evidence" value="ECO:0007669"/>
    <property type="project" value="InterPro"/>
</dbReference>
<keyword evidence="2 6" id="KW-0547">Nucleotide-binding</keyword>
<dbReference type="SMART" id="SM00220">
    <property type="entry name" value="S_TKc"/>
    <property type="match status" value="1"/>
</dbReference>
<dbReference type="FunFam" id="1.10.510.10:FF:000771">
    <property type="entry name" value="Uncharacterized protein"/>
    <property type="match status" value="1"/>
</dbReference>
<keyword evidence="4 6" id="KW-0067">ATP-binding</keyword>
<evidence type="ECO:0000256" key="5">
    <source>
        <dbReference type="ARBA" id="ARBA00024334"/>
    </source>
</evidence>
<sequence>MQTLQNRFQYLEKDLLGRGSFGRVYKGKDTQTGEAVAIKIMDMSLFDDQFMIDALHKEITIMKQLQHPNIVRLIETFGDSKQTVLIIELCDGGDLRHFLSRHGGMLEESLAQQVMQQLMLGFQEMIKAGYIHRDIKPENSLIHKNVHKVADFGFATKADITGRQLIRDCVGTPIYMAPQLLQNTAYTAKCDIWSIGVMAYEMLYGRQPWPCRDLNSYLLNIKSSPLKFPIEKKVSEQFKDFIKKCLTIDENQRVGWNEVFKHDVLKISQEDRKYDNFQVDEISKQILANIQKIIQAKNLNVEQQFKIFDQDKGGHLDINEFNNFVQALDSRVTHKEVEHLFKLVDKSGDQRVSIDEFKKLFCDYDYSNLKDVAERLIVDLKEIIKANNLKIDEIFKNFDKDRQGDLDFDEFTKLCRIVAPALKNEEIQLVFTKFDKNNDKKISFDEFKRELSYGTDQDSQFNPAKEKANKILSELVRIVKQNNLKIEQIFQNFDKNKNQKLELAEFQQLCKVMDNSSTLEEQTLVFKLVDKNQDNLVDFQEFSALFK</sequence>
<accession>A0A8S1N9Z3</accession>
<evidence type="ECO:0000256" key="3">
    <source>
        <dbReference type="ARBA" id="ARBA00022777"/>
    </source>
</evidence>
<dbReference type="GO" id="GO:0005776">
    <property type="term" value="C:autophagosome"/>
    <property type="evidence" value="ECO:0007669"/>
    <property type="project" value="TreeGrafter"/>
</dbReference>
<evidence type="ECO:0000256" key="1">
    <source>
        <dbReference type="ARBA" id="ARBA00022679"/>
    </source>
</evidence>
<evidence type="ECO:0000259" key="8">
    <source>
        <dbReference type="PROSITE" id="PS50222"/>
    </source>
</evidence>
<keyword evidence="3" id="KW-0418">Kinase</keyword>
<dbReference type="InterPro" id="IPR018247">
    <property type="entry name" value="EF_Hand_1_Ca_BS"/>
</dbReference>
<dbReference type="InterPro" id="IPR017441">
    <property type="entry name" value="Protein_kinase_ATP_BS"/>
</dbReference>
<dbReference type="GO" id="GO:0000045">
    <property type="term" value="P:autophagosome assembly"/>
    <property type="evidence" value="ECO:0007669"/>
    <property type="project" value="TreeGrafter"/>
</dbReference>
<dbReference type="PROSITE" id="PS50222">
    <property type="entry name" value="EF_HAND_2"/>
    <property type="match status" value="6"/>
</dbReference>
<gene>
    <name evidence="9" type="ORF">PPRIM_AZ9-3.1.T0770123</name>
</gene>
<feature type="domain" description="EF-hand" evidence="8">
    <location>
        <begin position="422"/>
        <end position="457"/>
    </location>
</feature>
<comment type="similarity">
    <text evidence="5">Belongs to the protein kinase superfamily. Ser/Thr protein kinase family. CDPK subfamily.</text>
</comment>
<dbReference type="GO" id="GO:0000407">
    <property type="term" value="C:phagophore assembly site"/>
    <property type="evidence" value="ECO:0007669"/>
    <property type="project" value="TreeGrafter"/>
</dbReference>
<dbReference type="CDD" id="cd00051">
    <property type="entry name" value="EFh"/>
    <property type="match status" value="2"/>
</dbReference>
<evidence type="ECO:0000313" key="9">
    <source>
        <dbReference type="EMBL" id="CAD8086841.1"/>
    </source>
</evidence>
<dbReference type="GO" id="GO:0005509">
    <property type="term" value="F:calcium ion binding"/>
    <property type="evidence" value="ECO:0007669"/>
    <property type="project" value="InterPro"/>
</dbReference>
<keyword evidence="10" id="KW-1185">Reference proteome</keyword>
<dbReference type="FunFam" id="3.30.200.20:FF:000660">
    <property type="entry name" value="Uncharacterized protein"/>
    <property type="match status" value="1"/>
</dbReference>
<name>A0A8S1N9Z3_PARPR</name>
<dbReference type="Pfam" id="PF13499">
    <property type="entry name" value="EF-hand_7"/>
    <property type="match status" value="3"/>
</dbReference>
<dbReference type="GO" id="GO:0005524">
    <property type="term" value="F:ATP binding"/>
    <property type="evidence" value="ECO:0007669"/>
    <property type="project" value="UniProtKB-UniRule"/>
</dbReference>
<organism evidence="9 10">
    <name type="scientific">Paramecium primaurelia</name>
    <dbReference type="NCBI Taxonomy" id="5886"/>
    <lineage>
        <taxon>Eukaryota</taxon>
        <taxon>Sar</taxon>
        <taxon>Alveolata</taxon>
        <taxon>Ciliophora</taxon>
        <taxon>Intramacronucleata</taxon>
        <taxon>Oligohymenophorea</taxon>
        <taxon>Peniculida</taxon>
        <taxon>Parameciidae</taxon>
        <taxon>Paramecium</taxon>
    </lineage>
</organism>
<evidence type="ECO:0000256" key="4">
    <source>
        <dbReference type="ARBA" id="ARBA00022840"/>
    </source>
</evidence>